<gene>
    <name evidence="1" type="ORF">ASILVAE211_24910</name>
</gene>
<dbReference type="EMBL" id="JAESVB010000036">
    <property type="protein sequence ID" value="MCB8878440.1"/>
    <property type="molecule type" value="Genomic_DNA"/>
</dbReference>
<protein>
    <submittedName>
        <fullName evidence="1">Uncharacterized protein</fullName>
    </submittedName>
</protein>
<name>A0A963YWZ9_9PROT</name>
<dbReference type="Proteomes" id="UP000708298">
    <property type="component" value="Unassembled WGS sequence"/>
</dbReference>
<keyword evidence="2" id="KW-1185">Reference proteome</keyword>
<proteinExistence type="predicted"/>
<evidence type="ECO:0000313" key="1">
    <source>
        <dbReference type="EMBL" id="MCB8878440.1"/>
    </source>
</evidence>
<dbReference type="RefSeq" id="WP_227324083.1">
    <property type="nucleotide sequence ID" value="NZ_JAESVB010000036.1"/>
</dbReference>
<dbReference type="AlphaFoldDB" id="A0A963YWZ9"/>
<accession>A0A963YWZ9</accession>
<organism evidence="1 2">
    <name type="scientific">Acidisoma silvae</name>
    <dbReference type="NCBI Taxonomy" id="2802396"/>
    <lineage>
        <taxon>Bacteria</taxon>
        <taxon>Pseudomonadati</taxon>
        <taxon>Pseudomonadota</taxon>
        <taxon>Alphaproteobacteria</taxon>
        <taxon>Acetobacterales</taxon>
        <taxon>Acidocellaceae</taxon>
        <taxon>Acidisoma</taxon>
    </lineage>
</organism>
<comment type="caution">
    <text evidence="1">The sequence shown here is derived from an EMBL/GenBank/DDBJ whole genome shotgun (WGS) entry which is preliminary data.</text>
</comment>
<reference evidence="1" key="2">
    <citation type="submission" date="2021-01" db="EMBL/GenBank/DDBJ databases">
        <authorList>
            <person name="Mieszkin S."/>
            <person name="Pouder E."/>
            <person name="Alain K."/>
        </authorList>
    </citation>
    <scope>NUCLEOTIDE SEQUENCE</scope>
    <source>
        <strain evidence="1">HW T2.11</strain>
    </source>
</reference>
<evidence type="ECO:0000313" key="2">
    <source>
        <dbReference type="Proteomes" id="UP000708298"/>
    </source>
</evidence>
<reference evidence="1" key="1">
    <citation type="journal article" date="2021" name="Microorganisms">
        <title>Acidisoma silvae sp. nov. and Acidisomacellulosilytica sp. nov., Two Acidophilic Bacteria Isolated from Decaying Wood, Hydrolyzing Cellulose and Producing Poly-3-hydroxybutyrate.</title>
        <authorList>
            <person name="Mieszkin S."/>
            <person name="Pouder E."/>
            <person name="Uroz S."/>
            <person name="Simon-Colin C."/>
            <person name="Alain K."/>
        </authorList>
    </citation>
    <scope>NUCLEOTIDE SEQUENCE</scope>
    <source>
        <strain evidence="1">HW T2.11</strain>
    </source>
</reference>
<sequence length="48" mass="4981">MSLEREPDLVAALQAFRDAHGGLSEAHAVRALLILGLDAVAADARATP</sequence>